<feature type="transmembrane region" description="Helical" evidence="10">
    <location>
        <begin position="229"/>
        <end position="256"/>
    </location>
</feature>
<evidence type="ECO:0000256" key="1">
    <source>
        <dbReference type="ARBA" id="ARBA00004477"/>
    </source>
</evidence>
<dbReference type="GO" id="GO:0005789">
    <property type="term" value="C:endoplasmic reticulum membrane"/>
    <property type="evidence" value="ECO:0007669"/>
    <property type="project" value="UniProtKB-SubCell"/>
</dbReference>
<evidence type="ECO:0000256" key="4">
    <source>
        <dbReference type="ARBA" id="ARBA00022676"/>
    </source>
</evidence>
<evidence type="ECO:0000313" key="11">
    <source>
        <dbReference type="EMBL" id="CEP03272.1"/>
    </source>
</evidence>
<proteinExistence type="inferred from homology"/>
<keyword evidence="4 10" id="KW-0328">Glycosyltransferase</keyword>
<feature type="transmembrane region" description="Helical" evidence="10">
    <location>
        <begin position="164"/>
        <end position="182"/>
    </location>
</feature>
<feature type="transmembrane region" description="Helical" evidence="10">
    <location>
        <begin position="487"/>
        <end position="509"/>
    </location>
</feature>
<evidence type="ECO:0000256" key="10">
    <source>
        <dbReference type="RuleBase" id="RU363110"/>
    </source>
</evidence>
<feature type="transmembrane region" description="Helical" evidence="10">
    <location>
        <begin position="132"/>
        <end position="152"/>
    </location>
</feature>
<feature type="transmembrane region" description="Helical" evidence="10">
    <location>
        <begin position="277"/>
        <end position="298"/>
    </location>
</feature>
<dbReference type="EC" id="2.4.1.-" evidence="10"/>
<dbReference type="OMA" id="IYLEEYH"/>
<keyword evidence="5 10" id="KW-0808">Transferase</keyword>
<dbReference type="EMBL" id="CDSF01000144">
    <property type="protein sequence ID" value="CEP03272.1"/>
    <property type="molecule type" value="Genomic_DNA"/>
</dbReference>
<dbReference type="GO" id="GO:0042283">
    <property type="term" value="F:dolichyl pyrophosphate Glc1Man9GlcNAc2 alpha-1,3-glucosyltransferase activity"/>
    <property type="evidence" value="ECO:0007669"/>
    <property type="project" value="TreeGrafter"/>
</dbReference>
<organism evidence="11 12">
    <name type="scientific">Plasmodiophora brassicae</name>
    <name type="common">Clubroot disease agent</name>
    <dbReference type="NCBI Taxonomy" id="37360"/>
    <lineage>
        <taxon>Eukaryota</taxon>
        <taxon>Sar</taxon>
        <taxon>Rhizaria</taxon>
        <taxon>Endomyxa</taxon>
        <taxon>Phytomyxea</taxon>
        <taxon>Plasmodiophorida</taxon>
        <taxon>Plasmodiophoridae</taxon>
        <taxon>Plasmodiophora</taxon>
    </lineage>
</organism>
<dbReference type="Pfam" id="PF03155">
    <property type="entry name" value="Alg6_Alg8"/>
    <property type="match status" value="2"/>
</dbReference>
<dbReference type="PANTHER" id="PTHR12413">
    <property type="entry name" value="DOLICHYL GLYCOSYLTRANSFERASE"/>
    <property type="match status" value="1"/>
</dbReference>
<dbReference type="PANTHER" id="PTHR12413:SF2">
    <property type="entry name" value="DOLICHYL PYROPHOSPHATE GLC1MAN9GLCNAC2 ALPHA-1,3-GLUCOSYLTRANSFERASE-RELATED"/>
    <property type="match status" value="1"/>
</dbReference>
<feature type="transmembrane region" description="Helical" evidence="10">
    <location>
        <begin position="16"/>
        <end position="34"/>
    </location>
</feature>
<sequence>MGGAAADADAWQCTRLVPWLVVLALTCFKCLLMPSYRSTDFDVSSGERSPVHRNWLAITSSLPISQWYTEVVVLLPSDPARLPVSQSTSEWTLDYPPFFAWFEYVLAQFAGLVDPAMLVISAEPYASPLTIVFQRLSVVVTDFMLIVAVALYCRSMENDSGTPSNRFIVLVVTITNAGLIIVDRSLRQASIKFFLPTSSLADIHFQYNGFLLGILVLSVYFIVKGRDLAAGITFAMLLNFKHIFAYVAPLYFVYLLRHYCFPLDRHAKRRRFSLQNFASLGASVIVVFGLSFGPFAVVQQIPSVLGRLFPVKRGLTHAYWAPNFWSLYNALDRALIFALKPNASGMQSVTRGLIGDIHHIVLPAVSPTTTVVLTVASMVPALISGKYMFLLCWQSSLTGRNPYSVAVSTPIRIRLRSLLRYLMLVRVRLACSREGGPDGYDTSWVGNGPASLTLIATNSVDHARTYTFLNLVGNVSLVPLLHEPLEAVVRVCLVFAHSALAYQLLVANVAHRAARFRIDVSLTEWTLPYAVYVAGLLAVLVVTYVQPLVLPAMQFLPLMLISVYCGIGVCFSLLQLFRLHLFDVRRSEK</sequence>
<feature type="transmembrane region" description="Helical" evidence="10">
    <location>
        <begin position="98"/>
        <end position="120"/>
    </location>
</feature>
<evidence type="ECO:0000256" key="2">
    <source>
        <dbReference type="ARBA" id="ARBA00004922"/>
    </source>
</evidence>
<accession>A0A0G4J6Y0</accession>
<comment type="subcellular location">
    <subcellularLocation>
        <location evidence="1 10">Endoplasmic reticulum membrane</location>
        <topology evidence="1 10">Multi-pass membrane protein</topology>
    </subcellularLocation>
</comment>
<evidence type="ECO:0000313" key="12">
    <source>
        <dbReference type="Proteomes" id="UP000039324"/>
    </source>
</evidence>
<keyword evidence="7 10" id="KW-0256">Endoplasmic reticulum</keyword>
<evidence type="ECO:0000256" key="9">
    <source>
        <dbReference type="ARBA" id="ARBA00023136"/>
    </source>
</evidence>
<feature type="transmembrane region" description="Helical" evidence="10">
    <location>
        <begin position="360"/>
        <end position="383"/>
    </location>
</feature>
<keyword evidence="6 10" id="KW-0812">Transmembrane</keyword>
<protein>
    <recommendedName>
        <fullName evidence="10">Alpha-1,3-glucosyltransferase</fullName>
        <ecNumber evidence="10">2.4.1.-</ecNumber>
    </recommendedName>
</protein>
<evidence type="ECO:0000256" key="5">
    <source>
        <dbReference type="ARBA" id="ARBA00022679"/>
    </source>
</evidence>
<keyword evidence="12" id="KW-1185">Reference proteome</keyword>
<dbReference type="AlphaFoldDB" id="A0A0G4J6Y0"/>
<evidence type="ECO:0000256" key="6">
    <source>
        <dbReference type="ARBA" id="ARBA00022692"/>
    </source>
</evidence>
<dbReference type="InterPro" id="IPR004856">
    <property type="entry name" value="Glyco_trans_ALG6/ALG8"/>
</dbReference>
<keyword evidence="9 10" id="KW-0472">Membrane</keyword>
<dbReference type="OrthoDB" id="1689333at2759"/>
<dbReference type="STRING" id="37360.A0A0G4J6Y0"/>
<gene>
    <name evidence="11" type="ORF">PBRA_003032</name>
</gene>
<feature type="transmembrane region" description="Helical" evidence="10">
    <location>
        <begin position="203"/>
        <end position="223"/>
    </location>
</feature>
<dbReference type="UniPathway" id="UPA00378"/>
<keyword evidence="8 10" id="KW-1133">Transmembrane helix</keyword>
<reference evidence="11 12" key="1">
    <citation type="submission" date="2015-02" db="EMBL/GenBank/DDBJ databases">
        <authorList>
            <person name="Chooi Y.-H."/>
        </authorList>
    </citation>
    <scope>NUCLEOTIDE SEQUENCE [LARGE SCALE GENOMIC DNA]</scope>
    <source>
        <strain evidence="11">E3</strain>
    </source>
</reference>
<name>A0A0G4J6Y0_PLABS</name>
<dbReference type="Proteomes" id="UP000039324">
    <property type="component" value="Unassembled WGS sequence"/>
</dbReference>
<feature type="transmembrane region" description="Helical" evidence="10">
    <location>
        <begin position="555"/>
        <end position="577"/>
    </location>
</feature>
<evidence type="ECO:0000256" key="8">
    <source>
        <dbReference type="ARBA" id="ARBA00022989"/>
    </source>
</evidence>
<feature type="transmembrane region" description="Helical" evidence="10">
    <location>
        <begin position="529"/>
        <end position="549"/>
    </location>
</feature>
<dbReference type="GO" id="GO:0006487">
    <property type="term" value="P:protein N-linked glycosylation"/>
    <property type="evidence" value="ECO:0007669"/>
    <property type="project" value="TreeGrafter"/>
</dbReference>
<evidence type="ECO:0000256" key="3">
    <source>
        <dbReference type="ARBA" id="ARBA00008715"/>
    </source>
</evidence>
<evidence type="ECO:0000256" key="7">
    <source>
        <dbReference type="ARBA" id="ARBA00022824"/>
    </source>
</evidence>
<comment type="pathway">
    <text evidence="2 10">Protein modification; protein glycosylation.</text>
</comment>
<comment type="similarity">
    <text evidence="3 10">Belongs to the ALG6/ALG8 glucosyltransferase family.</text>
</comment>